<dbReference type="GO" id="GO:1990817">
    <property type="term" value="F:poly(A) RNA polymerase activity"/>
    <property type="evidence" value="ECO:0007669"/>
    <property type="project" value="UniProtKB-EC"/>
</dbReference>
<feature type="compositionally biased region" description="Gly residues" evidence="8">
    <location>
        <begin position="74"/>
        <end position="83"/>
    </location>
</feature>
<keyword evidence="7" id="KW-0460">Magnesium</keyword>
<dbReference type="EMBL" id="MU865938">
    <property type="protein sequence ID" value="KAK4449207.1"/>
    <property type="molecule type" value="Genomic_DNA"/>
</dbReference>
<evidence type="ECO:0000256" key="2">
    <source>
        <dbReference type="ARBA" id="ARBA00001946"/>
    </source>
</evidence>
<dbReference type="Pfam" id="PF22600">
    <property type="entry name" value="MTPAP-like_central"/>
    <property type="match status" value="1"/>
</dbReference>
<evidence type="ECO:0000256" key="8">
    <source>
        <dbReference type="SAM" id="MobiDB-lite"/>
    </source>
</evidence>
<dbReference type="Gene3D" id="1.10.1410.10">
    <property type="match status" value="1"/>
</dbReference>
<accession>A0AAV9GLZ9</accession>
<reference evidence="11" key="2">
    <citation type="submission" date="2023-05" db="EMBL/GenBank/DDBJ databases">
        <authorList>
            <consortium name="Lawrence Berkeley National Laboratory"/>
            <person name="Steindorff A."/>
            <person name="Hensen N."/>
            <person name="Bonometti L."/>
            <person name="Westerberg I."/>
            <person name="Brannstrom I.O."/>
            <person name="Guillou S."/>
            <person name="Cros-Aarteil S."/>
            <person name="Calhoun S."/>
            <person name="Haridas S."/>
            <person name="Kuo A."/>
            <person name="Mondo S."/>
            <person name="Pangilinan J."/>
            <person name="Riley R."/>
            <person name="Labutti K."/>
            <person name="Andreopoulos B."/>
            <person name="Lipzen A."/>
            <person name="Chen C."/>
            <person name="Yanf M."/>
            <person name="Daum C."/>
            <person name="Ng V."/>
            <person name="Clum A."/>
            <person name="Ohm R."/>
            <person name="Martin F."/>
            <person name="Silar P."/>
            <person name="Natvig D."/>
            <person name="Lalanne C."/>
            <person name="Gautier V."/>
            <person name="Ament-Velasquez S.L."/>
            <person name="Kruys A."/>
            <person name="Hutchinson M.I."/>
            <person name="Powell A.J."/>
            <person name="Barry K."/>
            <person name="Miller A.N."/>
            <person name="Grigoriev I.V."/>
            <person name="Debuchy R."/>
            <person name="Gladieux P."/>
            <person name="Thoren M.H."/>
            <person name="Johannesson H."/>
        </authorList>
    </citation>
    <scope>NUCLEOTIDE SEQUENCE</scope>
    <source>
        <strain evidence="11">PSN243</strain>
    </source>
</reference>
<dbReference type="GO" id="GO:0046872">
    <property type="term" value="F:metal ion binding"/>
    <property type="evidence" value="ECO:0007669"/>
    <property type="project" value="UniProtKB-KW"/>
</dbReference>
<dbReference type="Gene3D" id="3.30.460.10">
    <property type="entry name" value="Beta Polymerase, domain 2"/>
    <property type="match status" value="1"/>
</dbReference>
<dbReference type="Proteomes" id="UP001321760">
    <property type="component" value="Unassembled WGS sequence"/>
</dbReference>
<evidence type="ECO:0000256" key="6">
    <source>
        <dbReference type="ARBA" id="ARBA00022723"/>
    </source>
</evidence>
<feature type="compositionally biased region" description="Polar residues" evidence="8">
    <location>
        <begin position="797"/>
        <end position="810"/>
    </location>
</feature>
<dbReference type="EC" id="2.7.7.19" evidence="4"/>
<dbReference type="GO" id="GO:0031123">
    <property type="term" value="P:RNA 3'-end processing"/>
    <property type="evidence" value="ECO:0007669"/>
    <property type="project" value="TreeGrafter"/>
</dbReference>
<evidence type="ECO:0000256" key="1">
    <source>
        <dbReference type="ARBA" id="ARBA00001936"/>
    </source>
</evidence>
<keyword evidence="5" id="KW-0808">Transferase</keyword>
<dbReference type="SUPFAM" id="SSF81631">
    <property type="entry name" value="PAP/OAS1 substrate-binding domain"/>
    <property type="match status" value="1"/>
</dbReference>
<dbReference type="InterPro" id="IPR043519">
    <property type="entry name" value="NT_sf"/>
</dbReference>
<comment type="caution">
    <text evidence="11">The sequence shown here is derived from an EMBL/GenBank/DDBJ whole genome shotgun (WGS) entry which is preliminary data.</text>
</comment>
<dbReference type="SUPFAM" id="SSF81301">
    <property type="entry name" value="Nucleotidyltransferase"/>
    <property type="match status" value="1"/>
</dbReference>
<gene>
    <name evidence="11" type="ORF">QBC34DRAFT_93294</name>
</gene>
<evidence type="ECO:0000256" key="4">
    <source>
        <dbReference type="ARBA" id="ARBA00012388"/>
    </source>
</evidence>
<dbReference type="InterPro" id="IPR002058">
    <property type="entry name" value="PAP_assoc"/>
</dbReference>
<feature type="region of interest" description="Disordered" evidence="8">
    <location>
        <begin position="1142"/>
        <end position="1241"/>
    </location>
</feature>
<feature type="compositionally biased region" description="Low complexity" evidence="8">
    <location>
        <begin position="170"/>
        <end position="187"/>
    </location>
</feature>
<keyword evidence="12" id="KW-1185">Reference proteome</keyword>
<protein>
    <recommendedName>
        <fullName evidence="4">polynucleotide adenylyltransferase</fullName>
        <ecNumber evidence="4">2.7.7.19</ecNumber>
    </recommendedName>
</protein>
<feature type="compositionally biased region" description="Polar residues" evidence="8">
    <location>
        <begin position="116"/>
        <end position="129"/>
    </location>
</feature>
<evidence type="ECO:0000256" key="5">
    <source>
        <dbReference type="ARBA" id="ARBA00022679"/>
    </source>
</evidence>
<dbReference type="PANTHER" id="PTHR12271">
    <property type="entry name" value="POLY A POLYMERASE CID PAP -RELATED"/>
    <property type="match status" value="1"/>
</dbReference>
<dbReference type="Pfam" id="PF03828">
    <property type="entry name" value="PAP_assoc"/>
    <property type="match status" value="1"/>
</dbReference>
<feature type="compositionally biased region" description="Low complexity" evidence="8">
    <location>
        <begin position="630"/>
        <end position="646"/>
    </location>
</feature>
<feature type="region of interest" description="Disordered" evidence="8">
    <location>
        <begin position="603"/>
        <end position="646"/>
    </location>
</feature>
<feature type="region of interest" description="Disordered" evidence="8">
    <location>
        <begin position="71"/>
        <end position="241"/>
    </location>
</feature>
<evidence type="ECO:0000259" key="10">
    <source>
        <dbReference type="Pfam" id="PF22600"/>
    </source>
</evidence>
<dbReference type="PANTHER" id="PTHR12271:SF113">
    <property type="entry name" value="POLY(A) RNA POLYMERASE CID11"/>
    <property type="match status" value="1"/>
</dbReference>
<dbReference type="CDD" id="cd05402">
    <property type="entry name" value="NT_PAP_TUTase"/>
    <property type="match status" value="1"/>
</dbReference>
<comment type="cofactor">
    <cofactor evidence="1">
        <name>Mn(2+)</name>
        <dbReference type="ChEBI" id="CHEBI:29035"/>
    </cofactor>
</comment>
<feature type="domain" description="PAP-associated" evidence="9">
    <location>
        <begin position="497"/>
        <end position="551"/>
    </location>
</feature>
<organism evidence="11 12">
    <name type="scientific">Podospora aff. communis PSN243</name>
    <dbReference type="NCBI Taxonomy" id="3040156"/>
    <lineage>
        <taxon>Eukaryota</taxon>
        <taxon>Fungi</taxon>
        <taxon>Dikarya</taxon>
        <taxon>Ascomycota</taxon>
        <taxon>Pezizomycotina</taxon>
        <taxon>Sordariomycetes</taxon>
        <taxon>Sordariomycetidae</taxon>
        <taxon>Sordariales</taxon>
        <taxon>Podosporaceae</taxon>
        <taxon>Podospora</taxon>
    </lineage>
</organism>
<keyword evidence="6" id="KW-0479">Metal-binding</keyword>
<feature type="domain" description="Poly(A) RNA polymerase mitochondrial-like central palm" evidence="10">
    <location>
        <begin position="277"/>
        <end position="408"/>
    </location>
</feature>
<feature type="compositionally biased region" description="Basic and acidic residues" evidence="8">
    <location>
        <begin position="1230"/>
        <end position="1241"/>
    </location>
</feature>
<feature type="compositionally biased region" description="Polar residues" evidence="8">
    <location>
        <begin position="1051"/>
        <end position="1060"/>
    </location>
</feature>
<feature type="compositionally biased region" description="Low complexity" evidence="8">
    <location>
        <begin position="812"/>
        <end position="822"/>
    </location>
</feature>
<feature type="region of interest" description="Disordered" evidence="8">
    <location>
        <begin position="1051"/>
        <end position="1072"/>
    </location>
</feature>
<feature type="region of interest" description="Disordered" evidence="8">
    <location>
        <begin position="1"/>
        <end position="47"/>
    </location>
</feature>
<reference evidence="11" key="1">
    <citation type="journal article" date="2023" name="Mol. Phylogenet. Evol.">
        <title>Genome-scale phylogeny and comparative genomics of the fungal order Sordariales.</title>
        <authorList>
            <person name="Hensen N."/>
            <person name="Bonometti L."/>
            <person name="Westerberg I."/>
            <person name="Brannstrom I.O."/>
            <person name="Guillou S."/>
            <person name="Cros-Aarteil S."/>
            <person name="Calhoun S."/>
            <person name="Haridas S."/>
            <person name="Kuo A."/>
            <person name="Mondo S."/>
            <person name="Pangilinan J."/>
            <person name="Riley R."/>
            <person name="LaButti K."/>
            <person name="Andreopoulos B."/>
            <person name="Lipzen A."/>
            <person name="Chen C."/>
            <person name="Yan M."/>
            <person name="Daum C."/>
            <person name="Ng V."/>
            <person name="Clum A."/>
            <person name="Steindorff A."/>
            <person name="Ohm R.A."/>
            <person name="Martin F."/>
            <person name="Silar P."/>
            <person name="Natvig D.O."/>
            <person name="Lalanne C."/>
            <person name="Gautier V."/>
            <person name="Ament-Velasquez S.L."/>
            <person name="Kruys A."/>
            <person name="Hutchinson M.I."/>
            <person name="Powell A.J."/>
            <person name="Barry K."/>
            <person name="Miller A.N."/>
            <person name="Grigoriev I.V."/>
            <person name="Debuchy R."/>
            <person name="Gladieux P."/>
            <person name="Hiltunen Thoren M."/>
            <person name="Johannesson H."/>
        </authorList>
    </citation>
    <scope>NUCLEOTIDE SEQUENCE</scope>
    <source>
        <strain evidence="11">PSN243</strain>
    </source>
</reference>
<evidence type="ECO:0000313" key="11">
    <source>
        <dbReference type="EMBL" id="KAK4449207.1"/>
    </source>
</evidence>
<sequence>MDGRPTTAESKHQYQHNPWPRAPSGSATPRVNTTSTPEVSPGYLPPRFEFLPILFPQQSFQDKLLQYNKLVSAGRGGGGGGLQGAPLPSVLSPTSQPTSRSRSSSKASNKDHAKPGTQSCHGNRATKTTDIADRAPIAPAKASTTKMQGKKHSEPTANHGLPARPPPPSAHSAPSAPAQSSSVPSTPHQHARKFSFESREPSPGATQNHSPRSAYSEANGNVPSLRPLPSRSESCRFETAVPHSRRRMPYSIGTDKLEKVEPDKIKGSLSEEDEGKLTTEIEELYAQLLPTTEIEIKRKNLVQKLERLFNEEWPGHDIRVHLFGSSGNLLCSDDSDVDICITTPWKELENVCSIADLLDRHGMKKVVCVSSAKVPIVKMWDPELNLACDMNVNNTLALENTRMVRTYVEIDERVRPLAMIIKYWTRRRIVNDAAFGGTLSSYTWICLIIAFLQQRDPPVVPALHQHRAKLTKKDGTKSEFADDLDQLRDYGAKNKDSLAALLFQFFRYYAHEFDYDKYALSIRLGKLLTKTEKKWHLGTNNMLCIEEPFNTIRNLGNTADDTSFRGLHMELRRAFDLIAEGKLNDCCEQFVFPKEEERIWQKPAPAPRPVLVRSSSQQHNAGRGRGGYRGNRQFRNGGSSRRASSSVAYDQNPVFAQPGMATASTLLPNYMWYQQPQDLFTSSINALSVPQDHNLRALYNQMAYAQHTQRMQNGSAPSTGRSRTDSFDNPPLSAPLQPEYMSYAYQMPGQRYYHLGTTSLTAYPSSPATTAASEFRRSLHRGAMNSDTGGSGGSGALRSQSQPASRTPMTPAQPAQGFPAPGHNVQGGGHALPPRHINGVPIPSFLPSDLGDADFDDAPAKVLSDSPPEDDGPRPIGYYVNESSSPIRKVNGFPTPVPAFGDLGQGAQGRRRLSTDQSPQSILDRRMKRTNSRSPSPLGHARAFSVGTSSAPLTSAPFQVNGKLTPNRAPLVVNGTISKPTSIPGSVRPPAPPGLMAEHISSEEVGFDNPLYISQGHGFGSPWTEQPVLPPFTTVEPNPPTFPERPVIVNGSSSGRSPVTTHGVADPSFPHRVPMGGALPPGLPYMPINGETSRNGIAPLDLATGDCTVAQDIQQHLSPVYEHRTPSPTAVRRFDVPPILQPPLVLKDHRPDPSRLNQKTPPTGPAMKYDPSNRSPPLDPRASSGPRENGHVRGVKSQAESTNSWQRPKARKKGVADLKSAANGFPHGEQLPKNDADRKGG</sequence>
<evidence type="ECO:0000256" key="7">
    <source>
        <dbReference type="ARBA" id="ARBA00022842"/>
    </source>
</evidence>
<evidence type="ECO:0000256" key="3">
    <source>
        <dbReference type="ARBA" id="ARBA00008593"/>
    </source>
</evidence>
<feature type="region of interest" description="Disordered" evidence="8">
    <location>
        <begin position="709"/>
        <end position="732"/>
    </location>
</feature>
<comment type="similarity">
    <text evidence="3">Belongs to the DNA polymerase type-B-like family.</text>
</comment>
<feature type="compositionally biased region" description="Low complexity" evidence="8">
    <location>
        <begin position="223"/>
        <end position="232"/>
    </location>
</feature>
<feature type="compositionally biased region" description="Polar residues" evidence="8">
    <location>
        <begin position="25"/>
        <end position="38"/>
    </location>
</feature>
<name>A0AAV9GLZ9_9PEZI</name>
<dbReference type="AlphaFoldDB" id="A0AAV9GLZ9"/>
<feature type="compositionally biased region" description="Polar residues" evidence="8">
    <location>
        <begin position="204"/>
        <end position="222"/>
    </location>
</feature>
<proteinExistence type="inferred from homology"/>
<comment type="cofactor">
    <cofactor evidence="2">
        <name>Mg(2+)</name>
        <dbReference type="ChEBI" id="CHEBI:18420"/>
    </cofactor>
</comment>
<feature type="region of interest" description="Disordered" evidence="8">
    <location>
        <begin position="782"/>
        <end position="875"/>
    </location>
</feature>
<dbReference type="InterPro" id="IPR054708">
    <property type="entry name" value="MTPAP-like_central"/>
</dbReference>
<feature type="compositionally biased region" description="Polar residues" evidence="8">
    <location>
        <begin position="709"/>
        <end position="721"/>
    </location>
</feature>
<evidence type="ECO:0000313" key="12">
    <source>
        <dbReference type="Proteomes" id="UP001321760"/>
    </source>
</evidence>
<evidence type="ECO:0000259" key="9">
    <source>
        <dbReference type="Pfam" id="PF03828"/>
    </source>
</evidence>
<dbReference type="GO" id="GO:0010605">
    <property type="term" value="P:negative regulation of macromolecule metabolic process"/>
    <property type="evidence" value="ECO:0007669"/>
    <property type="project" value="UniProtKB-ARBA"/>
</dbReference>
<feature type="compositionally biased region" description="Low complexity" evidence="8">
    <location>
        <begin position="92"/>
        <end position="105"/>
    </location>
</feature>